<gene>
    <name evidence="2" type="ORF">Tci_559147</name>
</gene>
<comment type="caution">
    <text evidence="2">The sequence shown here is derived from an EMBL/GenBank/DDBJ whole genome shotgun (WGS) entry which is preliminary data.</text>
</comment>
<proteinExistence type="predicted"/>
<accession>A0A699IUL6</accession>
<dbReference type="PANTHER" id="PTHR33067:SF9">
    <property type="entry name" value="RNA-DIRECTED DNA POLYMERASE"/>
    <property type="match status" value="1"/>
</dbReference>
<dbReference type="AlphaFoldDB" id="A0A699IUL6"/>
<feature type="region of interest" description="Disordered" evidence="1">
    <location>
        <begin position="203"/>
        <end position="222"/>
    </location>
</feature>
<reference evidence="2" key="1">
    <citation type="journal article" date="2019" name="Sci. Rep.">
        <title>Draft genome of Tanacetum cinerariifolium, the natural source of mosquito coil.</title>
        <authorList>
            <person name="Yamashiro T."/>
            <person name="Shiraishi A."/>
            <person name="Satake H."/>
            <person name="Nakayama K."/>
        </authorList>
    </citation>
    <scope>NUCLEOTIDE SEQUENCE</scope>
</reference>
<organism evidence="2">
    <name type="scientific">Tanacetum cinerariifolium</name>
    <name type="common">Dalmatian daisy</name>
    <name type="synonym">Chrysanthemum cinerariifolium</name>
    <dbReference type="NCBI Taxonomy" id="118510"/>
    <lineage>
        <taxon>Eukaryota</taxon>
        <taxon>Viridiplantae</taxon>
        <taxon>Streptophyta</taxon>
        <taxon>Embryophyta</taxon>
        <taxon>Tracheophyta</taxon>
        <taxon>Spermatophyta</taxon>
        <taxon>Magnoliopsida</taxon>
        <taxon>eudicotyledons</taxon>
        <taxon>Gunneridae</taxon>
        <taxon>Pentapetalae</taxon>
        <taxon>asterids</taxon>
        <taxon>campanulids</taxon>
        <taxon>Asterales</taxon>
        <taxon>Asteraceae</taxon>
        <taxon>Asteroideae</taxon>
        <taxon>Anthemideae</taxon>
        <taxon>Anthemidinae</taxon>
        <taxon>Tanacetum</taxon>
    </lineage>
</organism>
<protein>
    <recommendedName>
        <fullName evidence="3">Reverse transcriptase domain-containing protein</fullName>
    </recommendedName>
</protein>
<name>A0A699IUL6_TANCI</name>
<dbReference type="InterPro" id="IPR021109">
    <property type="entry name" value="Peptidase_aspartic_dom_sf"/>
</dbReference>
<sequence length="548" mass="60770">MDELCQPSLNGWGRPISPIAIHATNFGLKNDMIQQVQNSCQFHGLPGDDANKHLDKFLHPPLAKLRTYMLREPIKVILTNLKGNNQGRNQFFQGASHGQNPPPAYQAPAYQAPGYQALVHQPLIPQPQVVTTNQFTNFLKANDAILKNMQTNMTSLKNSNLGLKNMFGQFVKMNTASSSGSGTLPGNTITNSKEELKGITTQSGTAYQGPTIPTTSSSLPPVVERETDETKYMVPPTNNGSTKDVQPLVVQIEYPILNSEPIVAPIIEPIVAPVSSLKPNQKPSISYPSRLHDQKLCDKANDQREKFFQIFKDLNFNIGFADALILMPKFGSSIKTLLTNKDKLFELARTLLNEHYSNKLSLPELSPTCMTLELADRSISRPVGVAEDVFVKVGTFHFPANFVVVDFNADTQVPLILRRSFLKTGRALIDVFERELTLYVGKEAITCNLDQTLRYSVNYNDMTANQIDFIDMAGEEYLQEVISFSDVIAIGNHSPYYDPIVSTSSSTLTPFGDSDFLLEEVDAFLALEDDPTLPEVDKSYVDTEGDIQ</sequence>
<evidence type="ECO:0000256" key="1">
    <source>
        <dbReference type="SAM" id="MobiDB-lite"/>
    </source>
</evidence>
<dbReference type="Gene3D" id="2.40.70.10">
    <property type="entry name" value="Acid Proteases"/>
    <property type="match status" value="1"/>
</dbReference>
<evidence type="ECO:0008006" key="3">
    <source>
        <dbReference type="Google" id="ProtNLM"/>
    </source>
</evidence>
<dbReference type="PANTHER" id="PTHR33067">
    <property type="entry name" value="RNA-DIRECTED DNA POLYMERASE-RELATED"/>
    <property type="match status" value="1"/>
</dbReference>
<dbReference type="EMBL" id="BKCJ010335271">
    <property type="protein sequence ID" value="GEZ87174.1"/>
    <property type="molecule type" value="Genomic_DNA"/>
</dbReference>
<feature type="compositionally biased region" description="Low complexity" evidence="1">
    <location>
        <begin position="210"/>
        <end position="221"/>
    </location>
</feature>
<evidence type="ECO:0000313" key="2">
    <source>
        <dbReference type="EMBL" id="GEZ87174.1"/>
    </source>
</evidence>